<evidence type="ECO:0000256" key="1">
    <source>
        <dbReference type="ARBA" id="ARBA00004141"/>
    </source>
</evidence>
<feature type="region of interest" description="Disordered" evidence="6">
    <location>
        <begin position="179"/>
        <end position="203"/>
    </location>
</feature>
<accession>A0ABS1VJE9</accession>
<evidence type="ECO:0000256" key="2">
    <source>
        <dbReference type="ARBA" id="ARBA00009399"/>
    </source>
</evidence>
<name>A0ABS1VJE9_9ACTN</name>
<gene>
    <name evidence="9" type="ORF">JKJ07_11030</name>
</gene>
<evidence type="ECO:0000256" key="5">
    <source>
        <dbReference type="ARBA" id="ARBA00023136"/>
    </source>
</evidence>
<protein>
    <submittedName>
        <fullName evidence="9">GtrA family protein</fullName>
    </submittedName>
</protein>
<feature type="compositionally biased region" description="Pro residues" evidence="6">
    <location>
        <begin position="193"/>
        <end position="203"/>
    </location>
</feature>
<feature type="domain" description="GtrA/DPMS transmembrane" evidence="8">
    <location>
        <begin position="49"/>
        <end position="174"/>
    </location>
</feature>
<comment type="similarity">
    <text evidence="2">Belongs to the GtrA family.</text>
</comment>
<organism evidence="9 10">
    <name type="scientific">Paractinoplanes lichenicola</name>
    <dbReference type="NCBI Taxonomy" id="2802976"/>
    <lineage>
        <taxon>Bacteria</taxon>
        <taxon>Bacillati</taxon>
        <taxon>Actinomycetota</taxon>
        <taxon>Actinomycetes</taxon>
        <taxon>Micromonosporales</taxon>
        <taxon>Micromonosporaceae</taxon>
        <taxon>Paractinoplanes</taxon>
    </lineage>
</organism>
<dbReference type="Proteomes" id="UP000598996">
    <property type="component" value="Unassembled WGS sequence"/>
</dbReference>
<evidence type="ECO:0000256" key="3">
    <source>
        <dbReference type="ARBA" id="ARBA00022692"/>
    </source>
</evidence>
<feature type="transmembrane region" description="Helical" evidence="7">
    <location>
        <begin position="114"/>
        <end position="136"/>
    </location>
</feature>
<sequence length="203" mass="22123">MRGPAVKTRQRKQRSVTAAGTLETVPDDSATQPTGLRPRFRALIRELGKFGTVGGIAFAIDVAIFNVLLQSGFETLIAKTISTVIATTFAFAGNRFWTWRDRAHAHMARQYTMFFVLNAIGLGIGLACLAISHYGLGQLSPIFQTQLADNISGQLVGTAAGSLFRFWSYRRFVFPDTTPAATPPRQEHRAAGMPPPSPVRDTA</sequence>
<evidence type="ECO:0000313" key="10">
    <source>
        <dbReference type="Proteomes" id="UP000598996"/>
    </source>
</evidence>
<comment type="subcellular location">
    <subcellularLocation>
        <location evidence="1">Membrane</location>
        <topology evidence="1">Multi-pass membrane protein</topology>
    </subcellularLocation>
</comment>
<evidence type="ECO:0000313" key="9">
    <source>
        <dbReference type="EMBL" id="MBL7254845.1"/>
    </source>
</evidence>
<evidence type="ECO:0000256" key="4">
    <source>
        <dbReference type="ARBA" id="ARBA00022989"/>
    </source>
</evidence>
<dbReference type="EMBL" id="JAENHO010000003">
    <property type="protein sequence ID" value="MBL7254845.1"/>
    <property type="molecule type" value="Genomic_DNA"/>
</dbReference>
<feature type="transmembrane region" description="Helical" evidence="7">
    <location>
        <begin position="75"/>
        <end position="93"/>
    </location>
</feature>
<keyword evidence="5 7" id="KW-0472">Membrane</keyword>
<dbReference type="PANTHER" id="PTHR38459:SF1">
    <property type="entry name" value="PROPHAGE BACTOPRENOL-LINKED GLUCOSE TRANSLOCASE HOMOLOG"/>
    <property type="match status" value="1"/>
</dbReference>
<reference evidence="9 10" key="1">
    <citation type="submission" date="2021-01" db="EMBL/GenBank/DDBJ databases">
        <title>Actinoplanes sp. nov. LDG1-01 isolated from lichen.</title>
        <authorList>
            <person name="Saeng-In P."/>
            <person name="Phongsopitanun W."/>
            <person name="Kanchanasin P."/>
            <person name="Yuki M."/>
            <person name="Kudo T."/>
            <person name="Ohkuma M."/>
            <person name="Tanasupawat S."/>
        </authorList>
    </citation>
    <scope>NUCLEOTIDE SEQUENCE [LARGE SCALE GENOMIC DNA]</scope>
    <source>
        <strain evidence="9 10">LDG1-01</strain>
    </source>
</reference>
<keyword evidence="4 7" id="KW-1133">Transmembrane helix</keyword>
<evidence type="ECO:0000256" key="7">
    <source>
        <dbReference type="SAM" id="Phobius"/>
    </source>
</evidence>
<evidence type="ECO:0000259" key="8">
    <source>
        <dbReference type="Pfam" id="PF04138"/>
    </source>
</evidence>
<feature type="region of interest" description="Disordered" evidence="6">
    <location>
        <begin position="1"/>
        <end position="33"/>
    </location>
</feature>
<dbReference type="Pfam" id="PF04138">
    <property type="entry name" value="GtrA_DPMS_TM"/>
    <property type="match status" value="1"/>
</dbReference>
<comment type="caution">
    <text evidence="9">The sequence shown here is derived from an EMBL/GenBank/DDBJ whole genome shotgun (WGS) entry which is preliminary data.</text>
</comment>
<dbReference type="InterPro" id="IPR051401">
    <property type="entry name" value="GtrA_CellWall_Glycosyl"/>
</dbReference>
<feature type="transmembrane region" description="Helical" evidence="7">
    <location>
        <begin position="47"/>
        <end position="69"/>
    </location>
</feature>
<proteinExistence type="inferred from homology"/>
<keyword evidence="10" id="KW-1185">Reference proteome</keyword>
<evidence type="ECO:0000256" key="6">
    <source>
        <dbReference type="SAM" id="MobiDB-lite"/>
    </source>
</evidence>
<dbReference type="InterPro" id="IPR007267">
    <property type="entry name" value="GtrA_DPMS_TM"/>
</dbReference>
<keyword evidence="3 7" id="KW-0812">Transmembrane</keyword>
<dbReference type="PANTHER" id="PTHR38459">
    <property type="entry name" value="PROPHAGE BACTOPRENOL-LINKED GLUCOSE TRANSLOCASE HOMOLOG"/>
    <property type="match status" value="1"/>
</dbReference>